<organism evidence="2 3">
    <name type="scientific">Cycloclasticus pugetii</name>
    <dbReference type="NCBI Taxonomy" id="34068"/>
    <lineage>
        <taxon>Bacteria</taxon>
        <taxon>Pseudomonadati</taxon>
        <taxon>Pseudomonadota</taxon>
        <taxon>Gammaproteobacteria</taxon>
        <taxon>Thiotrichales</taxon>
        <taxon>Piscirickettsiaceae</taxon>
        <taxon>Cycloclasticus</taxon>
    </lineage>
</organism>
<dbReference type="InterPro" id="IPR025364">
    <property type="entry name" value="DUF4268"/>
</dbReference>
<evidence type="ECO:0000313" key="2">
    <source>
        <dbReference type="EMBL" id="EPD14050.1"/>
    </source>
</evidence>
<keyword evidence="3" id="KW-1185">Reference proteome</keyword>
<dbReference type="Gene3D" id="3.40.1350.10">
    <property type="match status" value="1"/>
</dbReference>
<dbReference type="Pfam" id="PF14088">
    <property type="entry name" value="DUF4268"/>
    <property type="match status" value="1"/>
</dbReference>
<dbReference type="GO" id="GO:0003676">
    <property type="term" value="F:nucleic acid binding"/>
    <property type="evidence" value="ECO:0007669"/>
    <property type="project" value="InterPro"/>
</dbReference>
<dbReference type="RefSeq" id="WP_016389616.1">
    <property type="nucleotide sequence ID" value="NZ_KE646805.1"/>
</dbReference>
<evidence type="ECO:0000313" key="3">
    <source>
        <dbReference type="Proteomes" id="UP000015462"/>
    </source>
</evidence>
<reference evidence="2 3" key="1">
    <citation type="journal article" date="2013" name="Genome Announc.">
        <title>Genome Sequence of the Pyrene- and Fluoranthene-Degrading Bacterium Cycloclasticus sp. Strain PY97M.</title>
        <authorList>
            <person name="Cui Z."/>
            <person name="Xu G."/>
            <person name="Li Q."/>
            <person name="Gao W."/>
            <person name="Zheng L."/>
        </authorList>
    </citation>
    <scope>NUCLEOTIDE SEQUENCE [LARGE SCALE GENOMIC DNA]</scope>
    <source>
        <strain evidence="2 3">PY97M</strain>
    </source>
</reference>
<dbReference type="Proteomes" id="UP000015462">
    <property type="component" value="Unassembled WGS sequence"/>
</dbReference>
<evidence type="ECO:0000259" key="1">
    <source>
        <dbReference type="Pfam" id="PF14088"/>
    </source>
</evidence>
<dbReference type="InterPro" id="IPR011856">
    <property type="entry name" value="tRNA_endonuc-like_dom_sf"/>
</dbReference>
<comment type="caution">
    <text evidence="2">The sequence shown here is derived from an EMBL/GenBank/DDBJ whole genome shotgun (WGS) entry which is preliminary data.</text>
</comment>
<feature type="domain" description="DUF4268" evidence="1">
    <location>
        <begin position="228"/>
        <end position="362"/>
    </location>
</feature>
<proteinExistence type="predicted"/>
<gene>
    <name evidence="2" type="ORF">L196_01085</name>
</gene>
<accession>A0AB33Z453</accession>
<dbReference type="EMBL" id="ASHL01000001">
    <property type="protein sequence ID" value="EPD14050.1"/>
    <property type="molecule type" value="Genomic_DNA"/>
</dbReference>
<sequence>MYKINTADNRLSRLEVKSFSSLGFTERHHLQEWLANEPDALGEELLIIQKEFDGFDDTRERLDLLALDKDGMLVIIENKLDDTGRDVVWQALKYASYCSNLSKPQLISIYQQYLDKYCGGGNAKELICDFLNSPDIDEVVLNSGHQQRLMFVAANFRKEVTNTALWLLSNGIQLQCFKVTPFAMGEALFLNVDQIIPTPEVKELMIGITAKEADEKNTKTELKNRHTVRLAFWEQALEAIRTSDCDLFKNVNRSKDHWLSAGSGVSSCPFSLIFGVKEARVELNISRSVTAENKFIFDALLEKKQSIESAFGDELEWLRLDAKKSSRIQFSKEFDGYNQDNWGDIIEWMVEYMLRLEKALKAPLAEVNQRLRQMHSE</sequence>
<protein>
    <recommendedName>
        <fullName evidence="1">DUF4268 domain-containing protein</fullName>
    </recommendedName>
</protein>
<dbReference type="AlphaFoldDB" id="A0AB33Z453"/>
<name>A0AB33Z453_9GAMM</name>